<name>A0A6V0ZTX2_9STRA</name>
<dbReference type="CDD" id="cd13831">
    <property type="entry name" value="HU"/>
    <property type="match status" value="1"/>
</dbReference>
<evidence type="ECO:0000256" key="2">
    <source>
        <dbReference type="RuleBase" id="RU003939"/>
    </source>
</evidence>
<dbReference type="InterPro" id="IPR000119">
    <property type="entry name" value="Hist_DNA-bd"/>
</dbReference>
<gene>
    <name evidence="4" type="ORF">TNIT0693_LOCUS3452</name>
</gene>
<sequence>MKLFFTKFAAPIMFLALSTRVCSGFVIPRATGQYAMRHLSAAATAEETIRKTGLVDSVVAKTGLSKKDSEACVDAFLESIAEEITSGNKVNIAGFGTFKRADRKARTGRNPKTGEALQIAAKKAPTFSAAKKFKEQVNGDI</sequence>
<dbReference type="PANTHER" id="PTHR33175">
    <property type="entry name" value="DNA-BINDING PROTEIN HU"/>
    <property type="match status" value="1"/>
</dbReference>
<dbReference type="Gene3D" id="4.10.520.10">
    <property type="entry name" value="IHF-like DNA-binding proteins"/>
    <property type="match status" value="1"/>
</dbReference>
<keyword evidence="3" id="KW-0732">Signal</keyword>
<accession>A0A6V0ZTX2</accession>
<dbReference type="EMBL" id="HBFY01009375">
    <property type="protein sequence ID" value="CAD8967358.1"/>
    <property type="molecule type" value="Transcribed_RNA"/>
</dbReference>
<dbReference type="SUPFAM" id="SSF47729">
    <property type="entry name" value="IHF-like DNA-binding proteins"/>
    <property type="match status" value="1"/>
</dbReference>
<dbReference type="Pfam" id="PF00216">
    <property type="entry name" value="Bac_DNA_binding"/>
    <property type="match status" value="1"/>
</dbReference>
<keyword evidence="1" id="KW-0238">DNA-binding</keyword>
<dbReference type="GO" id="GO:0030527">
    <property type="term" value="F:structural constituent of chromatin"/>
    <property type="evidence" value="ECO:0007669"/>
    <property type="project" value="InterPro"/>
</dbReference>
<dbReference type="PANTHER" id="PTHR33175:SF3">
    <property type="entry name" value="DNA-BINDING PROTEIN HU-BETA"/>
    <property type="match status" value="1"/>
</dbReference>
<comment type="similarity">
    <text evidence="2">Belongs to the bacterial histone-like protein family.</text>
</comment>
<evidence type="ECO:0000256" key="1">
    <source>
        <dbReference type="ARBA" id="ARBA00023125"/>
    </source>
</evidence>
<dbReference type="InterPro" id="IPR010992">
    <property type="entry name" value="IHF-like_DNA-bd_dom_sf"/>
</dbReference>
<reference evidence="4" key="1">
    <citation type="submission" date="2021-01" db="EMBL/GenBank/DDBJ databases">
        <authorList>
            <person name="Corre E."/>
            <person name="Pelletier E."/>
            <person name="Niang G."/>
            <person name="Scheremetjew M."/>
            <person name="Finn R."/>
            <person name="Kale V."/>
            <person name="Holt S."/>
            <person name="Cochrane G."/>
            <person name="Meng A."/>
            <person name="Brown T."/>
            <person name="Cohen L."/>
        </authorList>
    </citation>
    <scope>NUCLEOTIDE SEQUENCE</scope>
</reference>
<protein>
    <recommendedName>
        <fullName evidence="5">DNA-binding protein HU</fullName>
    </recommendedName>
</protein>
<organism evidence="4">
    <name type="scientific">Thalassionema nitzschioides</name>
    <dbReference type="NCBI Taxonomy" id="33649"/>
    <lineage>
        <taxon>Eukaryota</taxon>
        <taxon>Sar</taxon>
        <taxon>Stramenopiles</taxon>
        <taxon>Ochrophyta</taxon>
        <taxon>Bacillariophyta</taxon>
        <taxon>Fragilariophyceae</taxon>
        <taxon>Fragilariophycidae</taxon>
        <taxon>Thalassionemales</taxon>
        <taxon>Thalassionemataceae</taxon>
        <taxon>Thalassionema</taxon>
    </lineage>
</organism>
<dbReference type="SMART" id="SM00411">
    <property type="entry name" value="BHL"/>
    <property type="match status" value="1"/>
</dbReference>
<dbReference type="AlphaFoldDB" id="A0A6V0ZTX2"/>
<dbReference type="GO" id="GO:0003677">
    <property type="term" value="F:DNA binding"/>
    <property type="evidence" value="ECO:0007669"/>
    <property type="project" value="UniProtKB-KW"/>
</dbReference>
<feature type="signal peptide" evidence="3">
    <location>
        <begin position="1"/>
        <end position="24"/>
    </location>
</feature>
<evidence type="ECO:0000256" key="3">
    <source>
        <dbReference type="SAM" id="SignalP"/>
    </source>
</evidence>
<dbReference type="PRINTS" id="PR01727">
    <property type="entry name" value="DNABINDINGHU"/>
</dbReference>
<proteinExistence type="inferred from homology"/>
<evidence type="ECO:0008006" key="5">
    <source>
        <dbReference type="Google" id="ProtNLM"/>
    </source>
</evidence>
<evidence type="ECO:0000313" key="4">
    <source>
        <dbReference type="EMBL" id="CAD8967358.1"/>
    </source>
</evidence>
<feature type="chain" id="PRO_5030160689" description="DNA-binding protein HU" evidence="3">
    <location>
        <begin position="25"/>
        <end position="141"/>
    </location>
</feature>
<dbReference type="InterPro" id="IPR020816">
    <property type="entry name" value="Histone-like_DNA-bd_CS"/>
</dbReference>
<dbReference type="PROSITE" id="PS00045">
    <property type="entry name" value="HISTONE_LIKE"/>
    <property type="match status" value="1"/>
</dbReference>